<evidence type="ECO:0000259" key="14">
    <source>
        <dbReference type="PROSITE" id="PS50280"/>
    </source>
</evidence>
<dbReference type="SUPFAM" id="SSF82199">
    <property type="entry name" value="SET domain"/>
    <property type="match status" value="1"/>
</dbReference>
<dbReference type="FunFam" id="2.170.270.10:FF:000006">
    <property type="entry name" value="Histone-lysine N-methyltransferase"/>
    <property type="match status" value="1"/>
</dbReference>
<evidence type="ECO:0000256" key="3">
    <source>
        <dbReference type="ARBA" id="ARBA00012188"/>
    </source>
</evidence>
<evidence type="ECO:0000256" key="13">
    <source>
        <dbReference type="SAM" id="MobiDB-lite"/>
    </source>
</evidence>
<evidence type="ECO:0000313" key="15">
    <source>
        <dbReference type="EMBL" id="KAL3095423.1"/>
    </source>
</evidence>
<feature type="compositionally biased region" description="Basic and acidic residues" evidence="13">
    <location>
        <begin position="586"/>
        <end position="598"/>
    </location>
</feature>
<accession>A0ABD2JYD6</accession>
<reference evidence="15 16" key="1">
    <citation type="submission" date="2024-10" db="EMBL/GenBank/DDBJ databases">
        <authorList>
            <person name="Kim D."/>
        </authorList>
    </citation>
    <scope>NUCLEOTIDE SEQUENCE [LARGE SCALE GENOMIC DNA]</scope>
    <source>
        <strain evidence="15">Taebaek</strain>
    </source>
</reference>
<keyword evidence="5" id="KW-0678">Repressor</keyword>
<feature type="compositionally biased region" description="Polar residues" evidence="13">
    <location>
        <begin position="707"/>
        <end position="716"/>
    </location>
</feature>
<evidence type="ECO:0000256" key="7">
    <source>
        <dbReference type="ARBA" id="ARBA00022679"/>
    </source>
</evidence>
<feature type="compositionally biased region" description="Basic residues" evidence="13">
    <location>
        <begin position="455"/>
        <end position="466"/>
    </location>
</feature>
<comment type="subcellular location">
    <subcellularLocation>
        <location evidence="2">Chromosome</location>
    </subcellularLocation>
    <subcellularLocation>
        <location evidence="1">Nucleus</location>
    </subcellularLocation>
</comment>
<feature type="compositionally biased region" description="Basic and acidic residues" evidence="13">
    <location>
        <begin position="660"/>
        <end position="669"/>
    </location>
</feature>
<dbReference type="EMBL" id="JBICCN010000083">
    <property type="protein sequence ID" value="KAL3095423.1"/>
    <property type="molecule type" value="Genomic_DNA"/>
</dbReference>
<feature type="compositionally biased region" description="Basic and acidic residues" evidence="13">
    <location>
        <begin position="676"/>
        <end position="702"/>
    </location>
</feature>
<dbReference type="Gene3D" id="1.10.10.1700">
    <property type="entry name" value="Histone-lysine N-methyltransferase"/>
    <property type="match status" value="1"/>
</dbReference>
<keyword evidence="8" id="KW-0949">S-adenosyl-L-methionine</keyword>
<feature type="compositionally biased region" description="Basic and acidic residues" evidence="13">
    <location>
        <begin position="467"/>
        <end position="480"/>
    </location>
</feature>
<keyword evidence="9" id="KW-0156">Chromatin regulator</keyword>
<gene>
    <name evidence="15" type="ORF">niasHS_007522</name>
</gene>
<dbReference type="Proteomes" id="UP001620645">
    <property type="component" value="Unassembled WGS sequence"/>
</dbReference>
<evidence type="ECO:0000256" key="6">
    <source>
        <dbReference type="ARBA" id="ARBA00022603"/>
    </source>
</evidence>
<feature type="compositionally biased region" description="Basic and acidic residues" evidence="13">
    <location>
        <begin position="617"/>
        <end position="641"/>
    </location>
</feature>
<feature type="region of interest" description="Disordered" evidence="13">
    <location>
        <begin position="386"/>
        <end position="732"/>
    </location>
</feature>
<keyword evidence="11" id="KW-0804">Transcription</keyword>
<dbReference type="PANTHER" id="PTHR12977">
    <property type="entry name" value="SUPPRESSOR OF VARIEGATION 4-20-RELATED"/>
    <property type="match status" value="1"/>
</dbReference>
<evidence type="ECO:0000256" key="1">
    <source>
        <dbReference type="ARBA" id="ARBA00004123"/>
    </source>
</evidence>
<name>A0ABD2JYD6_HETSC</name>
<feature type="compositionally biased region" description="Acidic residues" evidence="13">
    <location>
        <begin position="543"/>
        <end position="553"/>
    </location>
</feature>
<feature type="compositionally biased region" description="Basic and acidic residues" evidence="13">
    <location>
        <begin position="568"/>
        <end position="578"/>
    </location>
</feature>
<keyword evidence="7" id="KW-0808">Transferase</keyword>
<dbReference type="GO" id="GO:0005694">
    <property type="term" value="C:chromosome"/>
    <property type="evidence" value="ECO:0007669"/>
    <property type="project" value="UniProtKB-SubCell"/>
</dbReference>
<dbReference type="InterPro" id="IPR039977">
    <property type="entry name" value="Suv4-20/Set9"/>
</dbReference>
<keyword evidence="12" id="KW-0539">Nucleus</keyword>
<dbReference type="PANTHER" id="PTHR12977:SF4">
    <property type="entry name" value="HISTONE-LYSINE N-METHYLTRANSFERASE KMT5B"/>
    <property type="match status" value="1"/>
</dbReference>
<feature type="compositionally biased region" description="Acidic residues" evidence="13">
    <location>
        <begin position="648"/>
        <end position="659"/>
    </location>
</feature>
<dbReference type="PROSITE" id="PS51570">
    <property type="entry name" value="SAM_MT43_SUVAR420_2"/>
    <property type="match status" value="1"/>
</dbReference>
<evidence type="ECO:0000256" key="9">
    <source>
        <dbReference type="ARBA" id="ARBA00022853"/>
    </source>
</evidence>
<dbReference type="InterPro" id="IPR041938">
    <property type="entry name" value="Hist-Lys_N-MTase_N"/>
</dbReference>
<dbReference type="GO" id="GO:0140941">
    <property type="term" value="F:histone H4K20me methyltransferase activity"/>
    <property type="evidence" value="ECO:0007669"/>
    <property type="project" value="UniProtKB-EC"/>
</dbReference>
<evidence type="ECO:0000256" key="2">
    <source>
        <dbReference type="ARBA" id="ARBA00004286"/>
    </source>
</evidence>
<dbReference type="GO" id="GO:0032259">
    <property type="term" value="P:methylation"/>
    <property type="evidence" value="ECO:0007669"/>
    <property type="project" value="UniProtKB-KW"/>
</dbReference>
<organism evidence="15 16">
    <name type="scientific">Heterodera schachtii</name>
    <name type="common">Sugarbeet cyst nematode worm</name>
    <name type="synonym">Tylenchus schachtii</name>
    <dbReference type="NCBI Taxonomy" id="97005"/>
    <lineage>
        <taxon>Eukaryota</taxon>
        <taxon>Metazoa</taxon>
        <taxon>Ecdysozoa</taxon>
        <taxon>Nematoda</taxon>
        <taxon>Chromadorea</taxon>
        <taxon>Rhabditida</taxon>
        <taxon>Tylenchina</taxon>
        <taxon>Tylenchomorpha</taxon>
        <taxon>Tylenchoidea</taxon>
        <taxon>Heteroderidae</taxon>
        <taxon>Heteroderinae</taxon>
        <taxon>Heterodera</taxon>
    </lineage>
</organism>
<keyword evidence="10" id="KW-0805">Transcription regulation</keyword>
<dbReference type="PROSITE" id="PS50280">
    <property type="entry name" value="SET"/>
    <property type="match status" value="1"/>
</dbReference>
<dbReference type="AlphaFoldDB" id="A0ABD2JYD6"/>
<keyword evidence="4" id="KW-0158">Chromosome</keyword>
<dbReference type="InterPro" id="IPR025790">
    <property type="entry name" value="Suv4-20_animal"/>
</dbReference>
<evidence type="ECO:0000256" key="5">
    <source>
        <dbReference type="ARBA" id="ARBA00022491"/>
    </source>
</evidence>
<dbReference type="GO" id="GO:0005634">
    <property type="term" value="C:nucleus"/>
    <property type="evidence" value="ECO:0007669"/>
    <property type="project" value="UniProtKB-SubCell"/>
</dbReference>
<dbReference type="InterPro" id="IPR001214">
    <property type="entry name" value="SET_dom"/>
</dbReference>
<evidence type="ECO:0000256" key="4">
    <source>
        <dbReference type="ARBA" id="ARBA00022454"/>
    </source>
</evidence>
<comment type="caution">
    <text evidence="15">The sequence shown here is derived from an EMBL/GenBank/DDBJ whole genome shotgun (WGS) entry which is preliminary data.</text>
</comment>
<proteinExistence type="predicted"/>
<feature type="compositionally biased region" description="Basic and acidic residues" evidence="13">
    <location>
        <begin position="512"/>
        <end position="542"/>
    </location>
</feature>
<evidence type="ECO:0000256" key="10">
    <source>
        <dbReference type="ARBA" id="ARBA00023015"/>
    </source>
</evidence>
<dbReference type="InterPro" id="IPR046341">
    <property type="entry name" value="SET_dom_sf"/>
</dbReference>
<dbReference type="SMART" id="SM00317">
    <property type="entry name" value="SET"/>
    <property type="match status" value="1"/>
</dbReference>
<dbReference type="Gene3D" id="2.170.270.10">
    <property type="entry name" value="SET domain"/>
    <property type="match status" value="1"/>
</dbReference>
<evidence type="ECO:0000256" key="12">
    <source>
        <dbReference type="ARBA" id="ARBA00023242"/>
    </source>
</evidence>
<dbReference type="EC" id="2.1.1.362" evidence="3"/>
<protein>
    <recommendedName>
        <fullName evidence="3">[histone H4]-N-methyl-L-lysine(20) N-methyltransferase</fullName>
        <ecNumber evidence="3">2.1.1.362</ecNumber>
    </recommendedName>
</protein>
<feature type="domain" description="SET" evidence="14">
    <location>
        <begin position="121"/>
        <end position="237"/>
    </location>
</feature>
<sequence>MISCTAAASSLLKLRPSRSHQMTPKELCENDDLCTAILVDTILGFQTHKMSFDHKPLAEEERRQIIEMLSNFVDNGKAIVLTQSLLSLRTVTDFLASKSEQEVQNFKDHLLRFLMMYDVSSGFTFRPCHRYNAENRRGAMLIATRNWQKGDTIEYLFGVIGELSKTEEGAILRKDINDFSVMYSTRKKRAQLWLGPGAYINHDCAPNCEFVPNKQQTATINVLRDIKAGAEINCFYGDNFFGDGNCNCECLTCERLRMGAFADRRLAANFGEILSINGGTKIRSRIQFDRRIKSEGIDEEEEQKYKLRATGYRKCRAAAAEDGGGAAAVLNPLSMHLLKVTGGELPQQNAEQNGEICEESLEYLRETLNLSRSLKFEIPDKSPLNRSLTMNGRIPIWRRKAEPKADNEPKQQRKMANGEKRMRVKAEKGRERNRGEEPIQRMRAKRRNAKEGSERHRKRNGRRKRKQVEETSGTRERDEKEAEDEKEEMNSKDKEIGEEERNETTGEEEKEETNSKDKEIGEEEKGRTKEDDGEEKKEGAEQDKEEEEENQETAEEKSNGTFMAEEDGGGRERNGARLEEEEEEKESSSKNGTEKEREETTEEEEKVRTEEDGEDEEKNKARMKEKEEEEMSSKNETEEKSNGTSRQEEDDGDTAEEEDGAGKEKNEGRLEEEEEISSKNETEETKGQEEKQEMNGEDKAEEGGTMTKRTMANNDCTAPPNPKPIRVSKRKRNISPEFNLNDILYEDYRTKFGDAIPRDVYRH</sequence>
<keyword evidence="6" id="KW-0489">Methyltransferase</keyword>
<feature type="compositionally biased region" description="Basic and acidic residues" evidence="13">
    <location>
        <begin position="399"/>
        <end position="440"/>
    </location>
</feature>
<evidence type="ECO:0000256" key="11">
    <source>
        <dbReference type="ARBA" id="ARBA00023163"/>
    </source>
</evidence>
<evidence type="ECO:0000313" key="16">
    <source>
        <dbReference type="Proteomes" id="UP001620645"/>
    </source>
</evidence>
<evidence type="ECO:0000256" key="8">
    <source>
        <dbReference type="ARBA" id="ARBA00022691"/>
    </source>
</evidence>
<dbReference type="Pfam" id="PF00856">
    <property type="entry name" value="SET"/>
    <property type="match status" value="1"/>
</dbReference>
<dbReference type="CDD" id="cd10524">
    <property type="entry name" value="SET_Suv4-20-like"/>
    <property type="match status" value="1"/>
</dbReference>
<keyword evidence="16" id="KW-1185">Reference proteome</keyword>
<feature type="compositionally biased region" description="Acidic residues" evidence="13">
    <location>
        <begin position="496"/>
        <end position="511"/>
    </location>
</feature>